<accession>A0ABV6FWU9</accession>
<keyword evidence="3" id="KW-1185">Reference proteome</keyword>
<dbReference type="InterPro" id="IPR022742">
    <property type="entry name" value="Hydrolase_4"/>
</dbReference>
<dbReference type="EMBL" id="JBHLWI010000050">
    <property type="protein sequence ID" value="MFC0264353.1"/>
    <property type="molecule type" value="Genomic_DNA"/>
</dbReference>
<reference evidence="2 3" key="1">
    <citation type="submission" date="2024-09" db="EMBL/GenBank/DDBJ databases">
        <authorList>
            <person name="Sun Q."/>
            <person name="Mori K."/>
        </authorList>
    </citation>
    <scope>NUCLEOTIDE SEQUENCE [LARGE SCALE GENOMIC DNA]</scope>
    <source>
        <strain evidence="2 3">CCM 7650</strain>
    </source>
</reference>
<feature type="domain" description="Serine aminopeptidase S33" evidence="1">
    <location>
        <begin position="47"/>
        <end position="139"/>
    </location>
</feature>
<keyword evidence="2" id="KW-0378">Hydrolase</keyword>
<dbReference type="SUPFAM" id="SSF53474">
    <property type="entry name" value="alpha/beta-Hydrolases"/>
    <property type="match status" value="1"/>
</dbReference>
<sequence length="401" mass="44783">MKIERVNFYNQNGYSLSGKLYLPLDSPPRFYALFAHCFTCSKNFKAVSNISDTLSQCGIAVLSFDFTGLGNSEGAFEETGFSSNVSDLIAAANFLEENYQAPKLLIGHSLGGAAVVFAAEALNSVQALVTIGTPSEPRHVQHLFESDLEKIKKEGKAKVNIGGRPFHISREFVEDLESKSLSDILGKLRKAVLIMHSPQDQIVDISNAAELYQYAHHPKSFISLDRADHLLSEEKESRYAGELISSWVKKYLPAEIKEYDTDGHQVKVRLFGESYTSEILTPYHHLLADEPKSVGGENLGPTPYDLLMAALGACTVMTLKMYAERKSWKLGEILVYLNHDKVHKEDSQNPDRQGAKVSRFSRKLQITGDLTDEMKIKLLEIADKCPVHRTLHEEIIVETSF</sequence>
<name>A0ABV6FWU9_9BACT</name>
<dbReference type="Proteomes" id="UP001589797">
    <property type="component" value="Unassembled WGS sequence"/>
</dbReference>
<dbReference type="Pfam" id="PF12146">
    <property type="entry name" value="Hydrolase_4"/>
    <property type="match status" value="1"/>
</dbReference>
<evidence type="ECO:0000313" key="3">
    <source>
        <dbReference type="Proteomes" id="UP001589797"/>
    </source>
</evidence>
<dbReference type="PANTHER" id="PTHR39624:SF2">
    <property type="entry name" value="OSMC-LIKE PROTEIN"/>
    <property type="match status" value="1"/>
</dbReference>
<dbReference type="PANTHER" id="PTHR39624">
    <property type="entry name" value="PROTEIN INVOLVED IN RIMO-MEDIATED BETA-METHYLTHIOLATION OF RIBOSOMAL PROTEIN S12 YCAO"/>
    <property type="match status" value="1"/>
</dbReference>
<dbReference type="SUPFAM" id="SSF82784">
    <property type="entry name" value="OsmC-like"/>
    <property type="match status" value="1"/>
</dbReference>
<organism evidence="2 3">
    <name type="scientific">Fontibacter flavus</name>
    <dbReference type="NCBI Taxonomy" id="654838"/>
    <lineage>
        <taxon>Bacteria</taxon>
        <taxon>Pseudomonadati</taxon>
        <taxon>Bacteroidota</taxon>
        <taxon>Cytophagia</taxon>
        <taxon>Cytophagales</taxon>
        <taxon>Cyclobacteriaceae</taxon>
        <taxon>Fontibacter</taxon>
    </lineage>
</organism>
<protein>
    <submittedName>
        <fullName evidence="2">Alpha/beta fold hydrolase</fullName>
    </submittedName>
</protein>
<dbReference type="InterPro" id="IPR015946">
    <property type="entry name" value="KH_dom-like_a/b"/>
</dbReference>
<dbReference type="InterPro" id="IPR029058">
    <property type="entry name" value="AB_hydrolase_fold"/>
</dbReference>
<dbReference type="InterPro" id="IPR036102">
    <property type="entry name" value="OsmC/Ohrsf"/>
</dbReference>
<evidence type="ECO:0000259" key="1">
    <source>
        <dbReference type="Pfam" id="PF12146"/>
    </source>
</evidence>
<comment type="caution">
    <text evidence="2">The sequence shown here is derived from an EMBL/GenBank/DDBJ whole genome shotgun (WGS) entry which is preliminary data.</text>
</comment>
<dbReference type="Gene3D" id="3.30.300.20">
    <property type="match status" value="1"/>
</dbReference>
<evidence type="ECO:0000313" key="2">
    <source>
        <dbReference type="EMBL" id="MFC0264353.1"/>
    </source>
</evidence>
<dbReference type="Gene3D" id="3.40.50.1820">
    <property type="entry name" value="alpha/beta hydrolase"/>
    <property type="match status" value="1"/>
</dbReference>
<dbReference type="GO" id="GO:0016787">
    <property type="term" value="F:hydrolase activity"/>
    <property type="evidence" value="ECO:0007669"/>
    <property type="project" value="UniProtKB-KW"/>
</dbReference>
<dbReference type="RefSeq" id="WP_382388892.1">
    <property type="nucleotide sequence ID" value="NZ_JBHLWI010000050.1"/>
</dbReference>
<proteinExistence type="predicted"/>
<gene>
    <name evidence="2" type="ORF">ACFFIP_16830</name>
</gene>
<dbReference type="InterPro" id="IPR003718">
    <property type="entry name" value="OsmC/Ohr_fam"/>
</dbReference>
<dbReference type="Pfam" id="PF02566">
    <property type="entry name" value="OsmC"/>
    <property type="match status" value="1"/>
</dbReference>